<evidence type="ECO:0000259" key="8">
    <source>
        <dbReference type="PROSITE" id="PS50112"/>
    </source>
</evidence>
<dbReference type="InterPro" id="IPR013655">
    <property type="entry name" value="PAS_fold_3"/>
</dbReference>
<proteinExistence type="predicted"/>
<dbReference type="InterPro" id="IPR035965">
    <property type="entry name" value="PAS-like_dom_sf"/>
</dbReference>
<gene>
    <name evidence="10" type="ORF">CDV49_02420</name>
</gene>
<reference evidence="10 11" key="1">
    <citation type="submission" date="2016-12" db="EMBL/GenBank/DDBJ databases">
        <title>Comparison of Traditional DNA-DNA Hybridization with In Silico Genomic Analysis.</title>
        <authorList>
            <person name="Nicholson A.C."/>
            <person name="Humrighouse B.W."/>
            <person name="Graziano J."/>
            <person name="Lasker B."/>
            <person name="Whitney A.M."/>
            <person name="Mcquiston J.R."/>
        </authorList>
    </citation>
    <scope>NUCLEOTIDE SEQUENCE [LARGE SCALE GENOMIC DNA]</scope>
    <source>
        <strain evidence="10 11">H2240</strain>
    </source>
</reference>
<keyword evidence="5" id="KW-0175">Coiled coil</keyword>
<comment type="catalytic activity">
    <reaction evidence="1">
        <text>ATP + protein L-histidine = ADP + protein N-phospho-L-histidine.</text>
        <dbReference type="EC" id="2.7.13.3"/>
    </reaction>
</comment>
<dbReference type="NCBIfam" id="TIGR00229">
    <property type="entry name" value="sensory_box"/>
    <property type="match status" value="2"/>
</dbReference>
<dbReference type="Proteomes" id="UP000196878">
    <property type="component" value="Unassembled WGS sequence"/>
</dbReference>
<dbReference type="PROSITE" id="PS50109">
    <property type="entry name" value="HIS_KIN"/>
    <property type="match status" value="1"/>
</dbReference>
<name>A0A212AFA4_9RHOB</name>
<dbReference type="InterPro" id="IPR004358">
    <property type="entry name" value="Sig_transdc_His_kin-like_C"/>
</dbReference>
<dbReference type="InterPro" id="IPR036097">
    <property type="entry name" value="HisK_dim/P_sf"/>
</dbReference>
<dbReference type="PRINTS" id="PR00344">
    <property type="entry name" value="BCTRLSENSOR"/>
</dbReference>
<dbReference type="PROSITE" id="PS50110">
    <property type="entry name" value="RESPONSE_REGULATORY"/>
    <property type="match status" value="2"/>
</dbReference>
<feature type="modified residue" description="4-aspartylphosphate" evidence="4">
    <location>
        <position position="990"/>
    </location>
</feature>
<evidence type="ECO:0000256" key="2">
    <source>
        <dbReference type="ARBA" id="ARBA00012438"/>
    </source>
</evidence>
<feature type="domain" description="Response regulatory" evidence="7">
    <location>
        <begin position="799"/>
        <end position="915"/>
    </location>
</feature>
<sequence length="1054" mass="114938">MVALQRQRRERNCRHCHLPPPCHIPHGQRSSVELLSGMQEPKTQNPHLRSEIEAFLSDLLMIEDEARLGATLSAANEAMRQAGENSGWPLGGGACGEILRRGAFSTELAGPVSDWGAAMRMTVANMLETPVPTALMWGTAGALFYNDSYAPLLGSRHPVAMGRSALSVLPEVADWNGDILRRVFAGETPAYRNQRLRLHDGDHETEHVFDLFYAPVRDFGGEIRGALCKVVENTARINAETALARREAELASLTNAMPALVALVDTDLTYRFANDYYRQLLGHDPAAMIGRTIPEMIGPALMEDREPGLRRALQGEDVQDYFHLRDLKGELHYFAVRYLPQRDATTGEIMGIMILAFDETDRVARQEELTYSNHRFRRAIDAVHGVLWTNSADGRMVGEQPGWASLTGQSEGEYQGYGWANALHPDDVEPSIAAWQRAVATRGVFEYEHRVRRHDDVWRTFAVRAVPVIGSDGQIREWVGVHTDITHQRAAEAALREQAETLAAEVRQRERAEADLRLLNEALEARVISEISERRDAEKKLAHAQKMESLGKLTGGVAHDFNNLLQVVSGNLQLLARDVGGIPRAETRVASAMAGLQRGAKLAAQLLAFGRRQALEPKVVNVGRFISGMDELLRRALGEGVEVETILGGGLWNTFIDQAQVENALLNLAINARDAMEGSGRLTIEVANAHLDDDYARQHDEVTPGQYVMIAVSDTGCGIPPEIAEKVFEPFFTTKGEGKGSGLGLSMVYGFVKQSGGHVKLYSEQGHGTTIKLYLPRSLEAEDIAVLRDEGQIVGGHETVLVVEDDDEVRAIVVDMLKDLGYRVLKAPDASAALNVVESGVPIDLIFTDVVMPGPLKSPDLARKARERIPGVAVLFTSGYTENSIVHGGRLDAGVELLSKPYTREALARKLRHVLANRDQQAGGGRSGSADTRATARSALRVLLVEDDPLIRMDTAEILREEGMTVEEAGSAEAALRLLSSQSFDVLVSDYHLPGLSGAALARQAAELQKTIRVVFATGDAAAVAPGAAESVLAKPYTVEALVNAVRGQGAVES</sequence>
<feature type="domain" description="PAS" evidence="8">
    <location>
        <begin position="372"/>
        <end position="442"/>
    </location>
</feature>
<dbReference type="SMART" id="SM00388">
    <property type="entry name" value="HisKA"/>
    <property type="match status" value="1"/>
</dbReference>
<dbReference type="InterPro" id="IPR003661">
    <property type="entry name" value="HisK_dim/P_dom"/>
</dbReference>
<dbReference type="SMART" id="SM00448">
    <property type="entry name" value="REC"/>
    <property type="match status" value="2"/>
</dbReference>
<feature type="domain" description="Histidine kinase" evidence="6">
    <location>
        <begin position="556"/>
        <end position="779"/>
    </location>
</feature>
<keyword evidence="10" id="KW-0808">Transferase</keyword>
<accession>A0A212AFA4</accession>
<dbReference type="InterPro" id="IPR001610">
    <property type="entry name" value="PAC"/>
</dbReference>
<evidence type="ECO:0000313" key="10">
    <source>
        <dbReference type="EMBL" id="OWJ80155.1"/>
    </source>
</evidence>
<dbReference type="SMART" id="SM00086">
    <property type="entry name" value="PAC"/>
    <property type="match status" value="2"/>
</dbReference>
<keyword evidence="11" id="KW-1185">Reference proteome</keyword>
<dbReference type="SMART" id="SM00091">
    <property type="entry name" value="PAS"/>
    <property type="match status" value="2"/>
</dbReference>
<dbReference type="Pfam" id="PF00072">
    <property type="entry name" value="Response_reg"/>
    <property type="match status" value="2"/>
</dbReference>
<dbReference type="CDD" id="cd00082">
    <property type="entry name" value="HisKA"/>
    <property type="match status" value="1"/>
</dbReference>
<feature type="domain" description="PAC" evidence="9">
    <location>
        <begin position="445"/>
        <end position="497"/>
    </location>
</feature>
<dbReference type="SMART" id="SM00387">
    <property type="entry name" value="HATPase_c"/>
    <property type="match status" value="1"/>
</dbReference>
<keyword evidence="3 4" id="KW-0597">Phosphoprotein</keyword>
<feature type="modified residue" description="4-aspartylphosphate" evidence="4">
    <location>
        <position position="849"/>
    </location>
</feature>
<dbReference type="CDD" id="cd18161">
    <property type="entry name" value="REC_hyHK_blue-like"/>
    <property type="match status" value="1"/>
</dbReference>
<evidence type="ECO:0000256" key="5">
    <source>
        <dbReference type="SAM" id="Coils"/>
    </source>
</evidence>
<dbReference type="Gene3D" id="3.30.565.10">
    <property type="entry name" value="Histidine kinase-like ATPase, C-terminal domain"/>
    <property type="match status" value="1"/>
</dbReference>
<dbReference type="PANTHER" id="PTHR43065">
    <property type="entry name" value="SENSOR HISTIDINE KINASE"/>
    <property type="match status" value="1"/>
</dbReference>
<keyword evidence="10" id="KW-0418">Kinase</keyword>
<dbReference type="FunFam" id="3.30.450.20:FF:000099">
    <property type="entry name" value="Sensory box sensor histidine kinase"/>
    <property type="match status" value="1"/>
</dbReference>
<dbReference type="PROSITE" id="PS50113">
    <property type="entry name" value="PAC"/>
    <property type="match status" value="1"/>
</dbReference>
<dbReference type="Pfam" id="PF08448">
    <property type="entry name" value="PAS_4"/>
    <property type="match status" value="1"/>
</dbReference>
<dbReference type="AlphaFoldDB" id="A0A212AFA4"/>
<dbReference type="Gene3D" id="3.30.450.20">
    <property type="entry name" value="PAS domain"/>
    <property type="match status" value="3"/>
</dbReference>
<organism evidence="10 11">
    <name type="scientific">Haematobacter genomosp. 1</name>
    <dbReference type="NCBI Taxonomy" id="366618"/>
    <lineage>
        <taxon>Bacteria</taxon>
        <taxon>Pseudomonadati</taxon>
        <taxon>Pseudomonadota</taxon>
        <taxon>Alphaproteobacteria</taxon>
        <taxon>Rhodobacterales</taxon>
        <taxon>Paracoccaceae</taxon>
        <taxon>Haematobacter</taxon>
    </lineage>
</organism>
<evidence type="ECO:0000259" key="9">
    <source>
        <dbReference type="PROSITE" id="PS50113"/>
    </source>
</evidence>
<dbReference type="InterPro" id="IPR000014">
    <property type="entry name" value="PAS"/>
</dbReference>
<dbReference type="InterPro" id="IPR005467">
    <property type="entry name" value="His_kinase_dom"/>
</dbReference>
<dbReference type="InterPro" id="IPR013656">
    <property type="entry name" value="PAS_4"/>
</dbReference>
<feature type="coiled-coil region" evidence="5">
    <location>
        <begin position="495"/>
        <end position="540"/>
    </location>
</feature>
<evidence type="ECO:0000313" key="11">
    <source>
        <dbReference type="Proteomes" id="UP000196878"/>
    </source>
</evidence>
<evidence type="ECO:0000256" key="3">
    <source>
        <dbReference type="ARBA" id="ARBA00022553"/>
    </source>
</evidence>
<evidence type="ECO:0000256" key="1">
    <source>
        <dbReference type="ARBA" id="ARBA00000085"/>
    </source>
</evidence>
<dbReference type="Gene3D" id="3.40.50.2300">
    <property type="match status" value="2"/>
</dbReference>
<dbReference type="Pfam" id="PF08447">
    <property type="entry name" value="PAS_3"/>
    <property type="match status" value="1"/>
</dbReference>
<dbReference type="GO" id="GO:0000155">
    <property type="term" value="F:phosphorelay sensor kinase activity"/>
    <property type="evidence" value="ECO:0007669"/>
    <property type="project" value="InterPro"/>
</dbReference>
<protein>
    <recommendedName>
        <fullName evidence="2">histidine kinase</fullName>
        <ecNumber evidence="2">2.7.13.3</ecNumber>
    </recommendedName>
</protein>
<dbReference type="EC" id="2.7.13.3" evidence="2"/>
<dbReference type="SUPFAM" id="SSF55874">
    <property type="entry name" value="ATPase domain of HSP90 chaperone/DNA topoisomerase II/histidine kinase"/>
    <property type="match status" value="1"/>
</dbReference>
<dbReference type="InterPro" id="IPR011006">
    <property type="entry name" value="CheY-like_superfamily"/>
</dbReference>
<dbReference type="Pfam" id="PF02518">
    <property type="entry name" value="HATPase_c"/>
    <property type="match status" value="1"/>
</dbReference>
<feature type="domain" description="Response regulatory" evidence="7">
    <location>
        <begin position="941"/>
        <end position="1050"/>
    </location>
</feature>
<dbReference type="EMBL" id="NIPW01000005">
    <property type="protein sequence ID" value="OWJ80155.1"/>
    <property type="molecule type" value="Genomic_DNA"/>
</dbReference>
<dbReference type="PROSITE" id="PS50112">
    <property type="entry name" value="PAS"/>
    <property type="match status" value="2"/>
</dbReference>
<dbReference type="SUPFAM" id="SSF52172">
    <property type="entry name" value="CheY-like"/>
    <property type="match status" value="2"/>
</dbReference>
<dbReference type="InterPro" id="IPR036890">
    <property type="entry name" value="HATPase_C_sf"/>
</dbReference>
<evidence type="ECO:0000259" key="7">
    <source>
        <dbReference type="PROSITE" id="PS50110"/>
    </source>
</evidence>
<dbReference type="InterPro" id="IPR000700">
    <property type="entry name" value="PAS-assoc_C"/>
</dbReference>
<dbReference type="CDD" id="cd16919">
    <property type="entry name" value="HATPase_CckA-like"/>
    <property type="match status" value="1"/>
</dbReference>
<dbReference type="Gene3D" id="1.10.287.130">
    <property type="match status" value="1"/>
</dbReference>
<comment type="caution">
    <text evidence="10">The sequence shown here is derived from an EMBL/GenBank/DDBJ whole genome shotgun (WGS) entry which is preliminary data.</text>
</comment>
<evidence type="ECO:0000259" key="6">
    <source>
        <dbReference type="PROSITE" id="PS50109"/>
    </source>
</evidence>
<dbReference type="SUPFAM" id="SSF55785">
    <property type="entry name" value="PYP-like sensor domain (PAS domain)"/>
    <property type="match status" value="3"/>
</dbReference>
<dbReference type="PANTHER" id="PTHR43065:SF42">
    <property type="entry name" value="TWO-COMPONENT SENSOR PPRA"/>
    <property type="match status" value="1"/>
</dbReference>
<dbReference type="InterPro" id="IPR001789">
    <property type="entry name" value="Sig_transdc_resp-reg_receiver"/>
</dbReference>
<dbReference type="CDD" id="cd00156">
    <property type="entry name" value="REC"/>
    <property type="match status" value="1"/>
</dbReference>
<feature type="domain" description="PAS" evidence="8">
    <location>
        <begin position="246"/>
        <end position="316"/>
    </location>
</feature>
<dbReference type="InterPro" id="IPR003594">
    <property type="entry name" value="HATPase_dom"/>
</dbReference>
<dbReference type="CDD" id="cd00130">
    <property type="entry name" value="PAS"/>
    <property type="match status" value="2"/>
</dbReference>
<dbReference type="SUPFAM" id="SSF47384">
    <property type="entry name" value="Homodimeric domain of signal transducing histidine kinase"/>
    <property type="match status" value="1"/>
</dbReference>
<evidence type="ECO:0000256" key="4">
    <source>
        <dbReference type="PROSITE-ProRule" id="PRU00169"/>
    </source>
</evidence>